<evidence type="ECO:0000313" key="5">
    <source>
        <dbReference type="Proteomes" id="UP000281391"/>
    </source>
</evidence>
<evidence type="ECO:0000256" key="2">
    <source>
        <dbReference type="ARBA" id="ARBA00023002"/>
    </source>
</evidence>
<dbReference type="Proteomes" id="UP000281391">
    <property type="component" value="Chromosome"/>
</dbReference>
<dbReference type="SUPFAM" id="SSF53659">
    <property type="entry name" value="Isocitrate/Isopropylmalate dehydrogenase-like"/>
    <property type="match status" value="1"/>
</dbReference>
<sequence>MRNNNRLVITPGEPAGVGPDLVIALAQQAWPVELVVCADPALLLARAQQLNLPLQLREYQPGSAAQPQQAGSLTVLPIALAAPAIAGQLDVSNSSYVVDTLARACDGWPER</sequence>
<evidence type="ECO:0000313" key="4">
    <source>
        <dbReference type="EMBL" id="VDZ52689.1"/>
    </source>
</evidence>
<dbReference type="EC" id="1.1.1.262" evidence="4"/>
<accession>A0A447KLX8</accession>
<dbReference type="GO" id="GO:0050570">
    <property type="term" value="F:4-hydroxythreonine-4-phosphate dehydrogenase activity"/>
    <property type="evidence" value="ECO:0007669"/>
    <property type="project" value="UniProtKB-EC"/>
</dbReference>
<proteinExistence type="predicted"/>
<keyword evidence="3" id="KW-0520">NAD</keyword>
<dbReference type="AlphaFoldDB" id="A0A447KLX8"/>
<keyword evidence="2 4" id="KW-0560">Oxidoreductase</keyword>
<name>A0A447KLX8_SEROD</name>
<dbReference type="GO" id="GO:0046872">
    <property type="term" value="F:metal ion binding"/>
    <property type="evidence" value="ECO:0007669"/>
    <property type="project" value="UniProtKB-KW"/>
</dbReference>
<dbReference type="EMBL" id="LR134117">
    <property type="protein sequence ID" value="VDZ52689.1"/>
    <property type="molecule type" value="Genomic_DNA"/>
</dbReference>
<keyword evidence="1" id="KW-0479">Metal-binding</keyword>
<protein>
    <submittedName>
        <fullName evidence="4">4-hydroxythreonine-4-phosphate dehydrogenase</fullName>
        <ecNumber evidence="4">1.1.1.262</ecNumber>
    </submittedName>
</protein>
<gene>
    <name evidence="4" type="primary">pdxA_1</name>
    <name evidence="4" type="ORF">NCTC11214_00809</name>
</gene>
<dbReference type="GO" id="GO:0042823">
    <property type="term" value="P:pyridoxal phosphate biosynthetic process"/>
    <property type="evidence" value="ECO:0007669"/>
    <property type="project" value="TreeGrafter"/>
</dbReference>
<dbReference type="GO" id="GO:0008615">
    <property type="term" value="P:pyridoxine biosynthetic process"/>
    <property type="evidence" value="ECO:0007669"/>
    <property type="project" value="TreeGrafter"/>
</dbReference>
<dbReference type="PANTHER" id="PTHR30004:SF5">
    <property type="entry name" value="4-HYDROXYTHREONINE-4-PHOSPHATE DEHYDROGENASE"/>
    <property type="match status" value="1"/>
</dbReference>
<evidence type="ECO:0000256" key="3">
    <source>
        <dbReference type="ARBA" id="ARBA00023027"/>
    </source>
</evidence>
<dbReference type="PANTHER" id="PTHR30004">
    <property type="entry name" value="4-HYDROXYTHREONINE-4-PHOSPHATE DEHYDROGENASE"/>
    <property type="match status" value="1"/>
</dbReference>
<dbReference type="Gene3D" id="3.40.718.10">
    <property type="entry name" value="Isopropylmalate Dehydrogenase"/>
    <property type="match status" value="1"/>
</dbReference>
<dbReference type="GO" id="GO:0051287">
    <property type="term" value="F:NAD binding"/>
    <property type="evidence" value="ECO:0007669"/>
    <property type="project" value="InterPro"/>
</dbReference>
<dbReference type="KEGG" id="sof:NCTC11214_00809"/>
<organism evidence="4 5">
    <name type="scientific">Serratia odorifera</name>
    <dbReference type="NCBI Taxonomy" id="618"/>
    <lineage>
        <taxon>Bacteria</taxon>
        <taxon>Pseudomonadati</taxon>
        <taxon>Pseudomonadota</taxon>
        <taxon>Gammaproteobacteria</taxon>
        <taxon>Enterobacterales</taxon>
        <taxon>Yersiniaceae</taxon>
        <taxon>Serratia</taxon>
    </lineage>
</organism>
<reference evidence="4 5" key="1">
    <citation type="submission" date="2018-12" db="EMBL/GenBank/DDBJ databases">
        <authorList>
            <consortium name="Pathogen Informatics"/>
        </authorList>
    </citation>
    <scope>NUCLEOTIDE SEQUENCE [LARGE SCALE GENOMIC DNA]</scope>
    <source>
        <strain evidence="4 5">NCTC11214</strain>
    </source>
</reference>
<evidence type="ECO:0000256" key="1">
    <source>
        <dbReference type="ARBA" id="ARBA00022723"/>
    </source>
</evidence>
<dbReference type="InterPro" id="IPR005255">
    <property type="entry name" value="PdxA_fam"/>
</dbReference>